<proteinExistence type="predicted"/>
<dbReference type="OrthoDB" id="6595846at2759"/>
<dbReference type="SUPFAM" id="SSF47565">
    <property type="entry name" value="Insect pheromone/odorant-binding proteins"/>
    <property type="match status" value="1"/>
</dbReference>
<feature type="signal peptide" evidence="1">
    <location>
        <begin position="1"/>
        <end position="18"/>
    </location>
</feature>
<dbReference type="KEGG" id="clec:106663425"/>
<protein>
    <recommendedName>
        <fullName evidence="4">Odorant binding protein</fullName>
    </recommendedName>
</protein>
<feature type="chain" id="PRO_5035225534" description="Odorant binding protein" evidence="1">
    <location>
        <begin position="19"/>
        <end position="139"/>
    </location>
</feature>
<keyword evidence="1" id="KW-0732">Signal</keyword>
<evidence type="ECO:0000313" key="2">
    <source>
        <dbReference type="EnsemblMetazoa" id="XP_014243730.1"/>
    </source>
</evidence>
<evidence type="ECO:0008006" key="4">
    <source>
        <dbReference type="Google" id="ProtNLM"/>
    </source>
</evidence>
<name>A0A8I6REF3_CIMLE</name>
<keyword evidence="3" id="KW-1185">Reference proteome</keyword>
<dbReference type="GO" id="GO:0005549">
    <property type="term" value="F:odorant binding"/>
    <property type="evidence" value="ECO:0007669"/>
    <property type="project" value="InterPro"/>
</dbReference>
<dbReference type="GeneID" id="106663425"/>
<dbReference type="EnsemblMetazoa" id="XM_014388244.2">
    <property type="protein sequence ID" value="XP_014243730.1"/>
    <property type="gene ID" value="LOC106663425"/>
</dbReference>
<dbReference type="CDD" id="cd23992">
    <property type="entry name" value="PBP_GOBP"/>
    <property type="match status" value="1"/>
</dbReference>
<accession>A0A8I6REF3</accession>
<dbReference type="Proteomes" id="UP000494040">
    <property type="component" value="Unassembled WGS sequence"/>
</dbReference>
<sequence length="139" mass="15189">MQRLLLTTALLLVGQGGATPIKSALKDLSAKCIAENNAPLGSFKLLGGRSVLSDESEQCYLECIYRGLGLINDQSLDVTVAKRLADKRYKNNNDLDQAYKVIDSCAQVRALSGVKCGLGVSVRRCILEFGKMNNFYLQQ</sequence>
<evidence type="ECO:0000313" key="3">
    <source>
        <dbReference type="Proteomes" id="UP000494040"/>
    </source>
</evidence>
<dbReference type="InterPro" id="IPR006170">
    <property type="entry name" value="PBP/GOBP"/>
</dbReference>
<reference evidence="2" key="1">
    <citation type="submission" date="2022-01" db="UniProtKB">
        <authorList>
            <consortium name="EnsemblMetazoa"/>
        </authorList>
    </citation>
    <scope>IDENTIFICATION</scope>
</reference>
<dbReference type="InterPro" id="IPR036728">
    <property type="entry name" value="PBP_GOBP_sf"/>
</dbReference>
<dbReference type="AlphaFoldDB" id="A0A8I6REF3"/>
<dbReference type="RefSeq" id="XP_014243730.1">
    <property type="nucleotide sequence ID" value="XM_014388244.2"/>
</dbReference>
<organism evidence="2 3">
    <name type="scientific">Cimex lectularius</name>
    <name type="common">Bed bug</name>
    <name type="synonym">Acanthia lectularia</name>
    <dbReference type="NCBI Taxonomy" id="79782"/>
    <lineage>
        <taxon>Eukaryota</taxon>
        <taxon>Metazoa</taxon>
        <taxon>Ecdysozoa</taxon>
        <taxon>Arthropoda</taxon>
        <taxon>Hexapoda</taxon>
        <taxon>Insecta</taxon>
        <taxon>Pterygota</taxon>
        <taxon>Neoptera</taxon>
        <taxon>Paraneoptera</taxon>
        <taxon>Hemiptera</taxon>
        <taxon>Heteroptera</taxon>
        <taxon>Panheteroptera</taxon>
        <taxon>Cimicomorpha</taxon>
        <taxon>Cimicidae</taxon>
        <taxon>Cimex</taxon>
    </lineage>
</organism>
<dbReference type="Gene3D" id="1.10.238.20">
    <property type="entry name" value="Pheromone/general odorant binding protein domain"/>
    <property type="match status" value="1"/>
</dbReference>
<dbReference type="Pfam" id="PF01395">
    <property type="entry name" value="PBP_GOBP"/>
    <property type="match status" value="1"/>
</dbReference>
<evidence type="ECO:0000256" key="1">
    <source>
        <dbReference type="SAM" id="SignalP"/>
    </source>
</evidence>